<dbReference type="InterPro" id="IPR036856">
    <property type="entry name" value="Ald_Oxase/Xan_DH_a/b_sf"/>
</dbReference>
<keyword evidence="4" id="KW-1185">Reference proteome</keyword>
<dbReference type="Proteomes" id="UP000235994">
    <property type="component" value="Unassembled WGS sequence"/>
</dbReference>
<proteinExistence type="predicted"/>
<dbReference type="AlphaFoldDB" id="A0A2N8K9T9"/>
<evidence type="ECO:0000313" key="3">
    <source>
        <dbReference type="EMBL" id="PND30222.1"/>
    </source>
</evidence>
<dbReference type="Pfam" id="PF02738">
    <property type="entry name" value="MoCoBD_1"/>
    <property type="match status" value="1"/>
</dbReference>
<evidence type="ECO:0000313" key="4">
    <source>
        <dbReference type="Proteomes" id="UP000235994"/>
    </source>
</evidence>
<dbReference type="GO" id="GO:0016491">
    <property type="term" value="F:oxidoreductase activity"/>
    <property type="evidence" value="ECO:0007669"/>
    <property type="project" value="InterPro"/>
</dbReference>
<evidence type="ECO:0000259" key="2">
    <source>
        <dbReference type="Pfam" id="PF20256"/>
    </source>
</evidence>
<accession>A0A2N8K9T9</accession>
<dbReference type="Pfam" id="PF20256">
    <property type="entry name" value="MoCoBD_2"/>
    <property type="match status" value="2"/>
</dbReference>
<dbReference type="EMBL" id="POQS01000010">
    <property type="protein sequence ID" value="PND30222.1"/>
    <property type="molecule type" value="Genomic_DNA"/>
</dbReference>
<dbReference type="InterPro" id="IPR037165">
    <property type="entry name" value="AldOxase/xan_DH_Mopterin-bd_sf"/>
</dbReference>
<feature type="domain" description="Aldehyde oxidase/xanthine dehydrogenase second molybdopterin binding" evidence="2">
    <location>
        <begin position="502"/>
        <end position="593"/>
    </location>
</feature>
<dbReference type="InterPro" id="IPR008274">
    <property type="entry name" value="AldOxase/xan_DH_MoCoBD1"/>
</dbReference>
<dbReference type="PANTHER" id="PTHR11908">
    <property type="entry name" value="XANTHINE DEHYDROGENASE"/>
    <property type="match status" value="1"/>
</dbReference>
<comment type="caution">
    <text evidence="3">The sequence shown here is derived from an EMBL/GenBank/DDBJ whole genome shotgun (WGS) entry which is preliminary data.</text>
</comment>
<dbReference type="Gene3D" id="3.30.365.10">
    <property type="entry name" value="Aldehyde oxidase/xanthine dehydrogenase, molybdopterin binding domain"/>
    <property type="match status" value="4"/>
</dbReference>
<dbReference type="SUPFAM" id="SSF54665">
    <property type="entry name" value="CO dehydrogenase molybdoprotein N-domain-like"/>
    <property type="match status" value="1"/>
</dbReference>
<dbReference type="InterPro" id="IPR016208">
    <property type="entry name" value="Ald_Oxase/xanthine_DH-like"/>
</dbReference>
<dbReference type="GO" id="GO:0005506">
    <property type="term" value="F:iron ion binding"/>
    <property type="evidence" value="ECO:0007669"/>
    <property type="project" value="InterPro"/>
</dbReference>
<gene>
    <name evidence="3" type="ORF">C1I89_30115</name>
</gene>
<dbReference type="InterPro" id="IPR006311">
    <property type="entry name" value="TAT_signal"/>
</dbReference>
<dbReference type="PANTHER" id="PTHR11908:SF123">
    <property type="entry name" value="ALDEHYDE OXIDOREDUCTASE MOLYBDENUM-BINDING SUBUNIT PAOC"/>
    <property type="match status" value="1"/>
</dbReference>
<organism evidence="3 4">
    <name type="scientific">Achromobacter pulmonis</name>
    <dbReference type="NCBI Taxonomy" id="1389932"/>
    <lineage>
        <taxon>Bacteria</taxon>
        <taxon>Pseudomonadati</taxon>
        <taxon>Pseudomonadota</taxon>
        <taxon>Betaproteobacteria</taxon>
        <taxon>Burkholderiales</taxon>
        <taxon>Alcaligenaceae</taxon>
        <taxon>Achromobacter</taxon>
    </lineage>
</organism>
<feature type="domain" description="Aldehyde oxidase/xanthine dehydrogenase first molybdopterin binding" evidence="1">
    <location>
        <begin position="255"/>
        <end position="475"/>
    </location>
</feature>
<protein>
    <submittedName>
        <fullName evidence="3">Aldehyde oxidase</fullName>
    </submittedName>
</protein>
<name>A0A2N8K9T9_9BURK</name>
<reference evidence="3 4" key="1">
    <citation type="submission" date="2018-01" db="EMBL/GenBank/DDBJ databases">
        <title>The draft genome of an aniline degradation strain ANB-1.</title>
        <authorList>
            <person name="Zhang L."/>
            <person name="Jiang J."/>
        </authorList>
    </citation>
    <scope>NUCLEOTIDE SEQUENCE [LARGE SCALE GENOMIC DNA]</scope>
    <source>
        <strain evidence="3 4">ANB-1</strain>
    </source>
</reference>
<feature type="domain" description="Aldehyde oxidase/xanthine dehydrogenase second molybdopterin binding" evidence="2">
    <location>
        <begin position="793"/>
        <end position="872"/>
    </location>
</feature>
<dbReference type="InterPro" id="IPR046867">
    <property type="entry name" value="AldOxase/xan_DH_MoCoBD2"/>
</dbReference>
<dbReference type="RefSeq" id="WP_102775932.1">
    <property type="nucleotide sequence ID" value="NZ_POQS01000010.1"/>
</dbReference>
<dbReference type="PROSITE" id="PS51318">
    <property type="entry name" value="TAT"/>
    <property type="match status" value="1"/>
</dbReference>
<dbReference type="Gene3D" id="3.90.1170.50">
    <property type="entry name" value="Aldehyde oxidase/xanthine dehydrogenase, a/b hammerhead"/>
    <property type="match status" value="1"/>
</dbReference>
<dbReference type="SUPFAM" id="SSF56003">
    <property type="entry name" value="Molybdenum cofactor-binding domain"/>
    <property type="match status" value="1"/>
</dbReference>
<sequence length="946" mass="102195">MSNGFTRRDFLWSGVVSGIAVALVRPAQAFAAAPVRQPPPLSAWDAEAGRMRHRIDALAKVTGEKTFGFDMRAVDLPGWPDTQSHAMLLRATRADGVYAGIDLGMLEAGLQPDRVVTAQDLERDGIAIADGELLLRAGTTPAYLGQAVAMLIWHDFARFRAAKTILKSSPGAVRFEGGGQPLVRDPWASLRYVRVGGQDPFADDVYSSFKDKALRPARFVKQAPEWARSDALDAAGLAHAQQIAEALEQPRLGQLVLEREYFSQSIEPAPLETDNGNCWYESADGTLHVIVATQAPQEILQHAARMFAASRRDIRRILLTPCHTVGYGAKEASMFQLLPMIAALYADGRPVRLANDRYEQFQAGTKRHSFHIRYRIAVDRASGKFQVFQARLVGNGGGRSSGSPIVGFATLVGAQSLYYFPRSDLMSTMQASRAVDAAAVRGVGMVQSIGATEMLVDEVAQELGLDAIELRLANVLRANMKNTQGAIPGGELRGAEVLHRMAAHPLWRERQRRKSAYEAEHPGRLYGVGAACAYREYGNGADAAYAGVALSPDGRIELRHVAVEIGTGSTTSQAYACAKWLGRPADAVEWGQTRWPELPMQTSENPRTISQAAQDLLAQNPYWTPYISSPSSASNSSYYFSHATIEASRFLFMHGLWPAAVAIWSRGIGGGQWASSAVRPEEARWVGGRLTAGGMTPLPLETLARKAYELNLVTGVAVHDFSRGQWTESDFALPSGVERWQIDGLAVRRGDGGGPAAGGTPTAGGYCFIPRTRVAYPAVQRNNAGFLLNSVLGVLAEVAVEKASGKVEILRHHAVLECGNQLVPELVSGQLQGGAAMGIGHALHEYLPLYEDGPGNGTWNFNRYKLPRSRDVAVWTQTAEILQPLSGSDPYKGIGELSMMPIVPALANAVAHATGHRFRELPVSADKILAALQSGPGAQARNRSAT</sequence>
<evidence type="ECO:0000259" key="1">
    <source>
        <dbReference type="Pfam" id="PF02738"/>
    </source>
</evidence>